<sequence>MKQKTDNVIQEPFLSRVANNVKGVKIGPTAIQAAGIQTEFATVNVLAARSFSSTVVLRSGTPPVYNKPRSPKSGLNLSKTSNQGFFKGALAADLLFTRVENGVLRGFDPKDKERLQQPLKSPKYQHTVQLPVNMLDILREIKPDGDLKVLGYDEESGQLRLAYKAGKGAPEFKGQFVINLKNGSQEQLIYSRPWDNPANQPEWDHTKQILPKPRELSEVPDEIYERFFHYSFPLFYSLEQSESPETLLPAKVFANTARTGAEFLAAMDKDSAEYSLVEQYNRSSSHSLEQILAILDEETIKKIYDQTALIVAGDWDGLLLSHPRNMAPEFQQVYNTFGLPGEMFDNMFKLSERTKNYLAELKKQVQAKDPAQLSPFDKLILNVKTHKLLTPYAVSRAGCITPHEFLFQQLINYAYRDHDNALGEPYNLTALQATMDAVLINFKNNGPRPPSAEFDVFLEQELQKALQSSPETSLWRREIYFDHLKHHAQIACQKEASHYKIPHPQHDQNVHDLYQHGFDMRNPYGCNIAGAWLMITRNGEFIYGDTEEQLIEVLLLEEVFFHNNQIDVNPHADMEKGWGRILELQQPPEPPLRRSLSEAMLTASITEQTVEAPLPPPRKAYQNTDNDDQNRVRTQDYRQQMEQLQQEQEFSAQEKQDYFNPQTGL</sequence>
<dbReference type="AlphaFoldDB" id="A0A378I7T2"/>
<evidence type="ECO:0000313" key="4">
    <source>
        <dbReference type="Proteomes" id="UP000054735"/>
    </source>
</evidence>
<evidence type="ECO:0000313" key="3">
    <source>
        <dbReference type="EMBL" id="STX30902.1"/>
    </source>
</evidence>
<name>A0A378I7T2_9GAMM</name>
<accession>A0A378I7T2</accession>
<keyword evidence="4" id="KW-1185">Reference proteome</keyword>
<protein>
    <submittedName>
        <fullName evidence="3">Uncharacterized protein</fullName>
    </submittedName>
</protein>
<feature type="compositionally biased region" description="Low complexity" evidence="1">
    <location>
        <begin position="640"/>
        <end position="649"/>
    </location>
</feature>
<evidence type="ECO:0000256" key="1">
    <source>
        <dbReference type="SAM" id="MobiDB-lite"/>
    </source>
</evidence>
<dbReference type="Proteomes" id="UP000054735">
    <property type="component" value="Unassembled WGS sequence"/>
</dbReference>
<dbReference type="EMBL" id="UGNW01000001">
    <property type="protein sequence ID" value="STX30902.1"/>
    <property type="molecule type" value="Genomic_DNA"/>
</dbReference>
<proteinExistence type="predicted"/>
<dbReference type="Proteomes" id="UP000255066">
    <property type="component" value="Unassembled WGS sequence"/>
</dbReference>
<reference evidence="3 5" key="2">
    <citation type="submission" date="2018-06" db="EMBL/GenBank/DDBJ databases">
        <authorList>
            <consortium name="Pathogen Informatics"/>
            <person name="Doyle S."/>
        </authorList>
    </citation>
    <scope>NUCLEOTIDE SEQUENCE [LARGE SCALE GENOMIC DNA]</scope>
    <source>
        <strain evidence="3 5">NCTC12437</strain>
    </source>
</reference>
<dbReference type="RefSeq" id="WP_058524949.1">
    <property type="nucleotide sequence ID" value="NZ_CAAAHV010000010.1"/>
</dbReference>
<feature type="region of interest" description="Disordered" evidence="1">
    <location>
        <begin position="607"/>
        <end position="665"/>
    </location>
</feature>
<organism evidence="3 5">
    <name type="scientific">Legionella birminghamensis</name>
    <dbReference type="NCBI Taxonomy" id="28083"/>
    <lineage>
        <taxon>Bacteria</taxon>
        <taxon>Pseudomonadati</taxon>
        <taxon>Pseudomonadota</taxon>
        <taxon>Gammaproteobacteria</taxon>
        <taxon>Legionellales</taxon>
        <taxon>Legionellaceae</taxon>
        <taxon>Legionella</taxon>
    </lineage>
</organism>
<reference evidence="2 4" key="1">
    <citation type="submission" date="2015-11" db="EMBL/GenBank/DDBJ databases">
        <title>Genomic analysis of 38 Legionella species identifies large and diverse effector repertoires.</title>
        <authorList>
            <person name="Burstein D."/>
            <person name="Amaro F."/>
            <person name="Zusman T."/>
            <person name="Lifshitz Z."/>
            <person name="Cohen O."/>
            <person name="Gilbert J.A."/>
            <person name="Pupko T."/>
            <person name="Shuman H.A."/>
            <person name="Segal G."/>
        </authorList>
    </citation>
    <scope>NUCLEOTIDE SEQUENCE [LARGE SCALE GENOMIC DNA]</scope>
    <source>
        <strain evidence="2 4">CDC#1407-AL-14</strain>
    </source>
</reference>
<evidence type="ECO:0000313" key="2">
    <source>
        <dbReference type="EMBL" id="KTC68382.1"/>
    </source>
</evidence>
<evidence type="ECO:0000313" key="5">
    <source>
        <dbReference type="Proteomes" id="UP000255066"/>
    </source>
</evidence>
<gene>
    <name evidence="2" type="ORF">Lbir_2984</name>
    <name evidence="3" type="ORF">NCTC12437_00669</name>
</gene>
<dbReference type="STRING" id="28083.Lbir_2984"/>
<dbReference type="EMBL" id="LNXT01000048">
    <property type="protein sequence ID" value="KTC68382.1"/>
    <property type="molecule type" value="Genomic_DNA"/>
</dbReference>